<protein>
    <submittedName>
        <fullName evidence="1">Uncharacterized protein</fullName>
    </submittedName>
</protein>
<reference evidence="1" key="2">
    <citation type="journal article" date="2023" name="Proc. Natl. Acad. Sci. U.S.A.">
        <title>A global phylogenomic analysis of the shiitake genus Lentinula.</title>
        <authorList>
            <person name="Sierra-Patev S."/>
            <person name="Min B."/>
            <person name="Naranjo-Ortiz M."/>
            <person name="Looney B."/>
            <person name="Konkel Z."/>
            <person name="Slot J.C."/>
            <person name="Sakamoto Y."/>
            <person name="Steenwyk J.L."/>
            <person name="Rokas A."/>
            <person name="Carro J."/>
            <person name="Camarero S."/>
            <person name="Ferreira P."/>
            <person name="Molpeceres G."/>
            <person name="Ruiz-Duenas F.J."/>
            <person name="Serrano A."/>
            <person name="Henrissat B."/>
            <person name="Drula E."/>
            <person name="Hughes K.W."/>
            <person name="Mata J.L."/>
            <person name="Ishikawa N.K."/>
            <person name="Vargas-Isla R."/>
            <person name="Ushijima S."/>
            <person name="Smith C.A."/>
            <person name="Donoghue J."/>
            <person name="Ahrendt S."/>
            <person name="Andreopoulos W."/>
            <person name="He G."/>
            <person name="LaButti K."/>
            <person name="Lipzen A."/>
            <person name="Ng V."/>
            <person name="Riley R."/>
            <person name="Sandor L."/>
            <person name="Barry K."/>
            <person name="Martinez A.T."/>
            <person name="Xiao Y."/>
            <person name="Gibbons J.G."/>
            <person name="Terashima K."/>
            <person name="Grigoriev I.V."/>
            <person name="Hibbett D."/>
        </authorList>
    </citation>
    <scope>NUCLEOTIDE SEQUENCE</scope>
    <source>
        <strain evidence="1">Sp2 HRB7682 ss15</strain>
    </source>
</reference>
<comment type="caution">
    <text evidence="1">The sequence shown here is derived from an EMBL/GenBank/DDBJ whole genome shotgun (WGS) entry which is preliminary data.</text>
</comment>
<dbReference type="AlphaFoldDB" id="A0A9W9A891"/>
<organism evidence="1 2">
    <name type="scientific">Lentinula lateritia</name>
    <dbReference type="NCBI Taxonomy" id="40482"/>
    <lineage>
        <taxon>Eukaryota</taxon>
        <taxon>Fungi</taxon>
        <taxon>Dikarya</taxon>
        <taxon>Basidiomycota</taxon>
        <taxon>Agaricomycotina</taxon>
        <taxon>Agaricomycetes</taxon>
        <taxon>Agaricomycetidae</taxon>
        <taxon>Agaricales</taxon>
        <taxon>Marasmiineae</taxon>
        <taxon>Omphalotaceae</taxon>
        <taxon>Lentinula</taxon>
    </lineage>
</organism>
<reference evidence="1" key="1">
    <citation type="submission" date="2022-08" db="EMBL/GenBank/DDBJ databases">
        <authorList>
            <consortium name="DOE Joint Genome Institute"/>
            <person name="Min B."/>
            <person name="Riley R."/>
            <person name="Sierra-Patev S."/>
            <person name="Naranjo-Ortiz M."/>
            <person name="Looney B."/>
            <person name="Konkel Z."/>
            <person name="Slot J.C."/>
            <person name="Sakamoto Y."/>
            <person name="Steenwyk J.L."/>
            <person name="Rokas A."/>
            <person name="Carro J."/>
            <person name="Camarero S."/>
            <person name="Ferreira P."/>
            <person name="Molpeceres G."/>
            <person name="Ruiz-Duenas F.J."/>
            <person name="Serrano A."/>
            <person name="Henrissat B."/>
            <person name="Drula E."/>
            <person name="Hughes K.W."/>
            <person name="Mata J.L."/>
            <person name="Ishikawa N.K."/>
            <person name="Vargas-Isla R."/>
            <person name="Ushijima S."/>
            <person name="Smith C.A."/>
            <person name="Ahrendt S."/>
            <person name="Andreopoulos W."/>
            <person name="He G."/>
            <person name="Labutti K."/>
            <person name="Lipzen A."/>
            <person name="Ng V."/>
            <person name="Sandor L."/>
            <person name="Barry K."/>
            <person name="Martinez A.T."/>
            <person name="Xiao Y."/>
            <person name="Gibbons J.G."/>
            <person name="Terashima K."/>
            <person name="Hibbett D.S."/>
            <person name="Grigoriev I.V."/>
        </authorList>
    </citation>
    <scope>NUCLEOTIDE SEQUENCE</scope>
    <source>
        <strain evidence="1">Sp2 HRB7682 ss15</strain>
    </source>
</reference>
<dbReference type="EMBL" id="JANVFS010000019">
    <property type="protein sequence ID" value="KAJ4476840.1"/>
    <property type="molecule type" value="Genomic_DNA"/>
</dbReference>
<gene>
    <name evidence="1" type="ORF">C8J55DRAFT_561497</name>
</gene>
<evidence type="ECO:0000313" key="1">
    <source>
        <dbReference type="EMBL" id="KAJ4476840.1"/>
    </source>
</evidence>
<proteinExistence type="predicted"/>
<dbReference type="Proteomes" id="UP001150238">
    <property type="component" value="Unassembled WGS sequence"/>
</dbReference>
<accession>A0A9W9A891</accession>
<evidence type="ECO:0000313" key="2">
    <source>
        <dbReference type="Proteomes" id="UP001150238"/>
    </source>
</evidence>
<sequence length="277" mass="30065">MTFPEKLYTFMNSTDVLLLLDNSQISSSFLDSNVSWVKSTDTTGRWVRNSSTYIGSPGGQVVVTFQGTVILFTGSTPSSSTNPPAGYLASIVRGRGELHIPNAGVTQYYTQWYESPILDDRAAHRLICADVDYAIVTVGQTTRLGRTSTIIVDDSNTEVKYQGSGWNTSDASLMMNGSWAHGPPLGNSTHRINSLGNAFGSNFLAVTIAFLNGLGPEALLSISLWTSKPLLRNHTLIVNVTDAIGNQEFVFDYLTYIPSFESLTNKPDFTNTGSALP</sequence>
<name>A0A9W9A891_9AGAR</name>